<dbReference type="AlphaFoldDB" id="A0A401NN86"/>
<keyword evidence="7" id="KW-0206">Cytoskeleton</keyword>
<evidence type="ECO:0000256" key="8">
    <source>
        <dbReference type="ARBA" id="ARBA00023273"/>
    </source>
</evidence>
<sequence>MHKLDGPVDLKEAAITAGRRDLELQRQNRVFNAKHRIIGIDKQALDGQINDRKIQEETEARKKLAYANDLIRHDQTMCLLDERHKRDMKNLNKAVAEFHLCYQKPETRREFDLNDPQALKKDTPARISDTDPRSTVSSIQKFSGEDLQCQERIKRQQEQIREWLLAQQKDLKNASEDQKFANRLYDTYRITQDQRACALQQMEEDMRRAVTVATKDFNRAQATESATRRKLEKQQEQEDNLIEIENQLHSDFLTENPNQALSAFGPSRVIVHRWKGITPEKANEATRKLKQQMQEKKRLEEEERQRNSEWERLRANDARAALLLERQQRRINRQLRKEMDCQNMLLCKDHKARERFLENEVYTNVPTDKYFDQFNTTSR</sequence>
<evidence type="ECO:0000256" key="10">
    <source>
        <dbReference type="SAM" id="MobiDB-lite"/>
    </source>
</evidence>
<evidence type="ECO:0000256" key="7">
    <source>
        <dbReference type="ARBA" id="ARBA00023212"/>
    </source>
</evidence>
<evidence type="ECO:0000256" key="5">
    <source>
        <dbReference type="ARBA" id="ARBA00023054"/>
    </source>
</evidence>
<comment type="subunit">
    <text evidence="9">Microtubule inner protein component of sperm flagellar doublet microtubules.</text>
</comment>
<dbReference type="InterPro" id="IPR008805">
    <property type="entry name" value="RIB43A"/>
</dbReference>
<dbReference type="STRING" id="75743.A0A401NN86"/>
<comment type="subcellular location">
    <subcellularLocation>
        <location evidence="1">Cytoplasm</location>
        <location evidence="1">Cytoskeleton</location>
        <location evidence="1">Flagellum axoneme</location>
    </subcellularLocation>
</comment>
<evidence type="ECO:0008006" key="13">
    <source>
        <dbReference type="Google" id="ProtNLM"/>
    </source>
</evidence>
<accession>A0A401NN86</accession>
<gene>
    <name evidence="11" type="ORF">scyTo_0009499</name>
</gene>
<comment type="similarity">
    <text evidence="2">Belongs to the RIB43A family.</text>
</comment>
<evidence type="ECO:0000313" key="12">
    <source>
        <dbReference type="Proteomes" id="UP000288216"/>
    </source>
</evidence>
<evidence type="ECO:0000256" key="3">
    <source>
        <dbReference type="ARBA" id="ARBA00022490"/>
    </source>
</evidence>
<dbReference type="EMBL" id="BFAA01003891">
    <property type="protein sequence ID" value="GCB62319.1"/>
    <property type="molecule type" value="Genomic_DNA"/>
</dbReference>
<evidence type="ECO:0000313" key="11">
    <source>
        <dbReference type="EMBL" id="GCB62319.1"/>
    </source>
</evidence>
<dbReference type="Proteomes" id="UP000288216">
    <property type="component" value="Unassembled WGS sequence"/>
</dbReference>
<organism evidence="11 12">
    <name type="scientific">Scyliorhinus torazame</name>
    <name type="common">Cloudy catshark</name>
    <name type="synonym">Catulus torazame</name>
    <dbReference type="NCBI Taxonomy" id="75743"/>
    <lineage>
        <taxon>Eukaryota</taxon>
        <taxon>Metazoa</taxon>
        <taxon>Chordata</taxon>
        <taxon>Craniata</taxon>
        <taxon>Vertebrata</taxon>
        <taxon>Chondrichthyes</taxon>
        <taxon>Elasmobranchii</taxon>
        <taxon>Galeomorphii</taxon>
        <taxon>Galeoidea</taxon>
        <taxon>Carcharhiniformes</taxon>
        <taxon>Scyliorhinidae</taxon>
        <taxon>Scyliorhinus</taxon>
    </lineage>
</organism>
<keyword evidence="5" id="KW-0175">Coiled coil</keyword>
<keyword evidence="8" id="KW-0966">Cell projection</keyword>
<dbReference type="OrthoDB" id="429119at2759"/>
<dbReference type="OMA" id="LINDANY"/>
<reference evidence="11 12" key="1">
    <citation type="journal article" date="2018" name="Nat. Ecol. Evol.">
        <title>Shark genomes provide insights into elasmobranch evolution and the origin of vertebrates.</title>
        <authorList>
            <person name="Hara Y"/>
            <person name="Yamaguchi K"/>
            <person name="Onimaru K"/>
            <person name="Kadota M"/>
            <person name="Koyanagi M"/>
            <person name="Keeley SD"/>
            <person name="Tatsumi K"/>
            <person name="Tanaka K"/>
            <person name="Motone F"/>
            <person name="Kageyama Y"/>
            <person name="Nozu R"/>
            <person name="Adachi N"/>
            <person name="Nishimura O"/>
            <person name="Nakagawa R"/>
            <person name="Tanegashima C"/>
            <person name="Kiyatake I"/>
            <person name="Matsumoto R"/>
            <person name="Murakumo K"/>
            <person name="Nishida K"/>
            <person name="Terakita A"/>
            <person name="Kuratani S"/>
            <person name="Sato K"/>
            <person name="Hyodo S Kuraku.S."/>
        </authorList>
    </citation>
    <scope>NUCLEOTIDE SEQUENCE [LARGE SCALE GENOMIC DNA]</scope>
</reference>
<comment type="caution">
    <text evidence="11">The sequence shown here is derived from an EMBL/GenBank/DDBJ whole genome shotgun (WGS) entry which is preliminary data.</text>
</comment>
<proteinExistence type="inferred from homology"/>
<evidence type="ECO:0000256" key="2">
    <source>
        <dbReference type="ARBA" id="ARBA00006875"/>
    </source>
</evidence>
<keyword evidence="4" id="KW-0282">Flagellum</keyword>
<dbReference type="Pfam" id="PF05914">
    <property type="entry name" value="RIB43A"/>
    <property type="match status" value="1"/>
</dbReference>
<dbReference type="PANTHER" id="PTHR14517:SF10">
    <property type="entry name" value="RIB43A-LIKE WITH COILED-COILS PROTEIN 2"/>
    <property type="match status" value="1"/>
</dbReference>
<protein>
    <recommendedName>
        <fullName evidence="13">RIB43A-like with coiled-coils protein 2</fullName>
    </recommendedName>
</protein>
<name>A0A401NN86_SCYTO</name>
<evidence type="ECO:0000256" key="4">
    <source>
        <dbReference type="ARBA" id="ARBA00022846"/>
    </source>
</evidence>
<feature type="region of interest" description="Disordered" evidence="10">
    <location>
        <begin position="282"/>
        <end position="309"/>
    </location>
</feature>
<keyword evidence="3" id="KW-0963">Cytoplasm</keyword>
<keyword evidence="6" id="KW-0969">Cilium</keyword>
<dbReference type="PANTHER" id="PTHR14517">
    <property type="entry name" value="RIB43A-RELATED"/>
    <property type="match status" value="1"/>
</dbReference>
<evidence type="ECO:0000256" key="6">
    <source>
        <dbReference type="ARBA" id="ARBA00023069"/>
    </source>
</evidence>
<keyword evidence="12" id="KW-1185">Reference proteome</keyword>
<evidence type="ECO:0000256" key="1">
    <source>
        <dbReference type="ARBA" id="ARBA00004611"/>
    </source>
</evidence>
<evidence type="ECO:0000256" key="9">
    <source>
        <dbReference type="ARBA" id="ARBA00046435"/>
    </source>
</evidence>